<keyword evidence="10" id="KW-1185">Reference proteome</keyword>
<dbReference type="SUPFAM" id="SSF57959">
    <property type="entry name" value="Leucine zipper domain"/>
    <property type="match status" value="1"/>
</dbReference>
<dbReference type="GO" id="GO:0003677">
    <property type="term" value="F:DNA binding"/>
    <property type="evidence" value="ECO:0007669"/>
    <property type="project" value="UniProtKB-KW"/>
</dbReference>
<feature type="coiled-coil region" evidence="6">
    <location>
        <begin position="229"/>
        <end position="294"/>
    </location>
</feature>
<feature type="region of interest" description="Disordered" evidence="7">
    <location>
        <begin position="322"/>
        <end position="373"/>
    </location>
</feature>
<protein>
    <recommendedName>
        <fullName evidence="8">BZIP domain-containing protein</fullName>
    </recommendedName>
</protein>
<dbReference type="GO" id="GO:0005634">
    <property type="term" value="C:nucleus"/>
    <property type="evidence" value="ECO:0007669"/>
    <property type="project" value="UniProtKB-SubCell"/>
</dbReference>
<feature type="compositionally biased region" description="Low complexity" evidence="7">
    <location>
        <begin position="322"/>
        <end position="332"/>
    </location>
</feature>
<evidence type="ECO:0000256" key="4">
    <source>
        <dbReference type="ARBA" id="ARBA00023163"/>
    </source>
</evidence>
<keyword evidence="4" id="KW-0804">Transcription</keyword>
<proteinExistence type="predicted"/>
<name>A0A9Q1JQH6_9CARY</name>
<dbReference type="InterPro" id="IPR046347">
    <property type="entry name" value="bZIP_sf"/>
</dbReference>
<feature type="region of interest" description="Disordered" evidence="7">
    <location>
        <begin position="56"/>
        <end position="107"/>
    </location>
</feature>
<dbReference type="InterPro" id="IPR044759">
    <property type="entry name" value="bZIP_RF2"/>
</dbReference>
<evidence type="ECO:0000256" key="2">
    <source>
        <dbReference type="ARBA" id="ARBA00023015"/>
    </source>
</evidence>
<evidence type="ECO:0000256" key="6">
    <source>
        <dbReference type="SAM" id="Coils"/>
    </source>
</evidence>
<feature type="region of interest" description="Disordered" evidence="7">
    <location>
        <begin position="127"/>
        <end position="168"/>
    </location>
</feature>
<sequence length="373" mass="40140">MNPQNNPTRIQVDPTPTRGVPGHRRAHSDTSFRFSSGDEDDDFLFDIENFNLSSLDIMPPCSPQGGLPMAVDSSRSDESSGDNRSSSTSSRAHHQGGAGGAHHHHHHVRSLSVDADFFEGLSFGGGEGGGGGARKVGEEGGRGGGGGGGGGERKVGMHRRTSSMDGSCSSSMMLGVGIGGEFSVMDGVKKAMPPERLAELALIDPKRAKRILANRQSAARSKERKVRYTNELERKVQTLQTEATTLSAQVTMLQRDTTGLTAENKELKLRLQALEQQAQLRDALNEALRQEVQRLRIATGQVPLGNGNSAIRGLFPQLQMPFSGQQNHQQQPQSPPPQPSASNQFQMPNQPSANQSAVPTQLKPNFLGFNHRV</sequence>
<dbReference type="EMBL" id="JAKOGI010000929">
    <property type="protein sequence ID" value="KAJ8429144.1"/>
    <property type="molecule type" value="Genomic_DNA"/>
</dbReference>
<organism evidence="9 10">
    <name type="scientific">Carnegiea gigantea</name>
    <dbReference type="NCBI Taxonomy" id="171969"/>
    <lineage>
        <taxon>Eukaryota</taxon>
        <taxon>Viridiplantae</taxon>
        <taxon>Streptophyta</taxon>
        <taxon>Embryophyta</taxon>
        <taxon>Tracheophyta</taxon>
        <taxon>Spermatophyta</taxon>
        <taxon>Magnoliopsida</taxon>
        <taxon>eudicotyledons</taxon>
        <taxon>Gunneridae</taxon>
        <taxon>Pentapetalae</taxon>
        <taxon>Caryophyllales</taxon>
        <taxon>Cactineae</taxon>
        <taxon>Cactaceae</taxon>
        <taxon>Cactoideae</taxon>
        <taxon>Echinocereeae</taxon>
        <taxon>Carnegiea</taxon>
    </lineage>
</organism>
<feature type="compositionally biased region" description="Polar residues" evidence="7">
    <location>
        <begin position="347"/>
        <end position="363"/>
    </location>
</feature>
<dbReference type="InterPro" id="IPR004827">
    <property type="entry name" value="bZIP"/>
</dbReference>
<comment type="subcellular location">
    <subcellularLocation>
        <location evidence="1">Nucleus</location>
    </subcellularLocation>
</comment>
<dbReference type="PANTHER" id="PTHR13690:SF86">
    <property type="entry name" value="TRANSCRIPTION FACTOR VIP1"/>
    <property type="match status" value="1"/>
</dbReference>
<dbReference type="GO" id="GO:0003700">
    <property type="term" value="F:DNA-binding transcription factor activity"/>
    <property type="evidence" value="ECO:0007669"/>
    <property type="project" value="InterPro"/>
</dbReference>
<evidence type="ECO:0000313" key="9">
    <source>
        <dbReference type="EMBL" id="KAJ8429144.1"/>
    </source>
</evidence>
<dbReference type="FunFam" id="1.20.5.170:FF:000083">
    <property type="entry name" value="Transcription factor VIP1"/>
    <property type="match status" value="1"/>
</dbReference>
<dbReference type="OrthoDB" id="1435597at2759"/>
<keyword evidence="2" id="KW-0805">Transcription regulation</keyword>
<feature type="region of interest" description="Disordered" evidence="7">
    <location>
        <begin position="1"/>
        <end position="39"/>
    </location>
</feature>
<accession>A0A9Q1JQH6</accession>
<dbReference type="Proteomes" id="UP001153076">
    <property type="component" value="Unassembled WGS sequence"/>
</dbReference>
<evidence type="ECO:0000313" key="10">
    <source>
        <dbReference type="Proteomes" id="UP001153076"/>
    </source>
</evidence>
<dbReference type="PROSITE" id="PS50217">
    <property type="entry name" value="BZIP"/>
    <property type="match status" value="1"/>
</dbReference>
<dbReference type="Gene3D" id="1.20.5.170">
    <property type="match status" value="1"/>
</dbReference>
<dbReference type="AlphaFoldDB" id="A0A9Q1JQH6"/>
<keyword evidence="6" id="KW-0175">Coiled coil</keyword>
<dbReference type="CDD" id="cd14703">
    <property type="entry name" value="bZIP_plant_RF2"/>
    <property type="match status" value="1"/>
</dbReference>
<dbReference type="SMART" id="SM00338">
    <property type="entry name" value="BRLZ"/>
    <property type="match status" value="1"/>
</dbReference>
<keyword evidence="5" id="KW-0539">Nucleus</keyword>
<reference evidence="9" key="1">
    <citation type="submission" date="2022-04" db="EMBL/GenBank/DDBJ databases">
        <title>Carnegiea gigantea Genome sequencing and assembly v2.</title>
        <authorList>
            <person name="Copetti D."/>
            <person name="Sanderson M.J."/>
            <person name="Burquez A."/>
            <person name="Wojciechowski M.F."/>
        </authorList>
    </citation>
    <scope>NUCLEOTIDE SEQUENCE</scope>
    <source>
        <strain evidence="9">SGP5-SGP5p</strain>
        <tissue evidence="9">Aerial part</tissue>
    </source>
</reference>
<dbReference type="Pfam" id="PF07716">
    <property type="entry name" value="bZIP_2"/>
    <property type="match status" value="1"/>
</dbReference>
<evidence type="ECO:0000256" key="7">
    <source>
        <dbReference type="SAM" id="MobiDB-lite"/>
    </source>
</evidence>
<feature type="domain" description="BZIP" evidence="8">
    <location>
        <begin position="204"/>
        <end position="267"/>
    </location>
</feature>
<evidence type="ECO:0000256" key="5">
    <source>
        <dbReference type="ARBA" id="ARBA00023242"/>
    </source>
</evidence>
<keyword evidence="3" id="KW-0238">DNA-binding</keyword>
<comment type="caution">
    <text evidence="9">The sequence shown here is derived from an EMBL/GenBank/DDBJ whole genome shotgun (WGS) entry which is preliminary data.</text>
</comment>
<evidence type="ECO:0000256" key="1">
    <source>
        <dbReference type="ARBA" id="ARBA00004123"/>
    </source>
</evidence>
<evidence type="ECO:0000256" key="3">
    <source>
        <dbReference type="ARBA" id="ARBA00023125"/>
    </source>
</evidence>
<dbReference type="PANTHER" id="PTHR13690">
    <property type="entry name" value="TRANSCRIPTION FACTOR POSF21-RELATED"/>
    <property type="match status" value="1"/>
</dbReference>
<evidence type="ECO:0000259" key="8">
    <source>
        <dbReference type="PROSITE" id="PS50217"/>
    </source>
</evidence>
<gene>
    <name evidence="9" type="ORF">Cgig2_010010</name>
</gene>